<dbReference type="GO" id="GO:1990610">
    <property type="term" value="F:acetolactate synthase regulator activity"/>
    <property type="evidence" value="ECO:0007669"/>
    <property type="project" value="UniProtKB-UniRule"/>
</dbReference>
<dbReference type="InterPro" id="IPR054480">
    <property type="entry name" value="AHAS_small-like_ACT"/>
</dbReference>
<evidence type="ECO:0000256" key="7">
    <source>
        <dbReference type="ARBA" id="ARBA00048670"/>
    </source>
</evidence>
<dbReference type="CDD" id="cd04878">
    <property type="entry name" value="ACT_AHAS"/>
    <property type="match status" value="1"/>
</dbReference>
<evidence type="ECO:0000259" key="9">
    <source>
        <dbReference type="PROSITE" id="PS51671"/>
    </source>
</evidence>
<dbReference type="NCBIfam" id="NF008864">
    <property type="entry name" value="PRK11895.1"/>
    <property type="match status" value="1"/>
</dbReference>
<comment type="pathway">
    <text evidence="2 8">Amino-acid biosynthesis; L-valine biosynthesis; L-valine from pyruvate: step 1/4.</text>
</comment>
<dbReference type="InterPro" id="IPR002912">
    <property type="entry name" value="ACT_dom"/>
</dbReference>
<dbReference type="EC" id="2.2.1.6" evidence="8"/>
<feature type="domain" description="ACT" evidence="9">
    <location>
        <begin position="26"/>
        <end position="101"/>
    </location>
</feature>
<proteinExistence type="inferred from homology"/>
<dbReference type="UniPathway" id="UPA00047">
    <property type="reaction ID" value="UER00055"/>
</dbReference>
<dbReference type="PROSITE" id="PS51671">
    <property type="entry name" value="ACT"/>
    <property type="match status" value="1"/>
</dbReference>
<evidence type="ECO:0000256" key="6">
    <source>
        <dbReference type="ARBA" id="ARBA00023304"/>
    </source>
</evidence>
<dbReference type="KEGG" id="cmb:CSW64_07790"/>
<dbReference type="Proteomes" id="UP000228945">
    <property type="component" value="Chromosome"/>
</dbReference>
<dbReference type="SUPFAM" id="SSF55021">
    <property type="entry name" value="ACT-like"/>
    <property type="match status" value="2"/>
</dbReference>
<dbReference type="EMBL" id="CP024201">
    <property type="protein sequence ID" value="ATQ42322.1"/>
    <property type="molecule type" value="Genomic_DNA"/>
</dbReference>
<evidence type="ECO:0000256" key="5">
    <source>
        <dbReference type="ARBA" id="ARBA00022605"/>
    </source>
</evidence>
<dbReference type="Pfam" id="PF22629">
    <property type="entry name" value="ACT_AHAS_ss"/>
    <property type="match status" value="1"/>
</dbReference>
<evidence type="ECO:0000256" key="2">
    <source>
        <dbReference type="ARBA" id="ARBA00005025"/>
    </source>
</evidence>
<dbReference type="RefSeq" id="WP_099621579.1">
    <property type="nucleotide sequence ID" value="NZ_CP024201.1"/>
</dbReference>
<comment type="similarity">
    <text evidence="3 8">Belongs to the acetolactate synthase small subunit family.</text>
</comment>
<evidence type="ECO:0000256" key="8">
    <source>
        <dbReference type="RuleBase" id="RU368092"/>
    </source>
</evidence>
<keyword evidence="8" id="KW-0808">Transferase</keyword>
<dbReference type="PANTHER" id="PTHR30239">
    <property type="entry name" value="ACETOLACTATE SYNTHASE SMALL SUBUNIT"/>
    <property type="match status" value="1"/>
</dbReference>
<protein>
    <recommendedName>
        <fullName evidence="8">Acetolactate synthase small subunit</fullName>
        <shortName evidence="8">AHAS</shortName>
        <shortName evidence="8">ALS</shortName>
        <ecNumber evidence="8">2.2.1.6</ecNumber>
    </recommendedName>
    <alternativeName>
        <fullName evidence="8">Acetohydroxy-acid synthase small subunit</fullName>
    </alternativeName>
</protein>
<accession>A0A2D2AWD2</accession>
<dbReference type="InterPro" id="IPR019455">
    <property type="entry name" value="Acetolactate_synth_ssu_C"/>
</dbReference>
<evidence type="ECO:0000256" key="4">
    <source>
        <dbReference type="ARBA" id="ARBA00011744"/>
    </source>
</evidence>
<dbReference type="GO" id="GO:0003984">
    <property type="term" value="F:acetolactate synthase activity"/>
    <property type="evidence" value="ECO:0007669"/>
    <property type="project" value="UniProtKB-UniRule"/>
</dbReference>
<dbReference type="GO" id="GO:0005829">
    <property type="term" value="C:cytosol"/>
    <property type="evidence" value="ECO:0007669"/>
    <property type="project" value="TreeGrafter"/>
</dbReference>
<keyword evidence="6 8" id="KW-0100">Branched-chain amino acid biosynthesis</keyword>
<dbReference type="PANTHER" id="PTHR30239:SF0">
    <property type="entry name" value="ACETOLACTATE SYNTHASE SMALL SUBUNIT 1, CHLOROPLASTIC"/>
    <property type="match status" value="1"/>
</dbReference>
<keyword evidence="5 8" id="KW-0028">Amino-acid biosynthesis</keyword>
<evidence type="ECO:0000313" key="11">
    <source>
        <dbReference type="Proteomes" id="UP000228945"/>
    </source>
</evidence>
<sequence length="185" mass="20131">MSIDPATNPASAYDMSHTEEVENLATFALLVDNEAGVLHRVVGLFAARGYNIESLTVAETDRKAHTSRITIVTRGAPHVLDQIEAQLSKVVSVRRVQDVTRDPNGIERELALVKVRGTGGDRVEALRVSDIFRAKVIDTTSESFVFEITGAPSKIDSFVELMRPLGLVELSRTGVLSIERGAEGM</sequence>
<dbReference type="AlphaFoldDB" id="A0A2D2AWD2"/>
<reference evidence="10 11" key="1">
    <citation type="submission" date="2017-10" db="EMBL/GenBank/DDBJ databases">
        <title>Genome sequence of Caulobacter mirabilis FWC38.</title>
        <authorList>
            <person name="Fiebig A."/>
            <person name="Crosson S."/>
        </authorList>
    </citation>
    <scope>NUCLEOTIDE SEQUENCE [LARGE SCALE GENOMIC DNA]</scope>
    <source>
        <strain evidence="10 11">FWC 38</strain>
    </source>
</reference>
<gene>
    <name evidence="10" type="ORF">CSW64_07790</name>
</gene>
<name>A0A2D2AWD2_9CAUL</name>
<evidence type="ECO:0000313" key="10">
    <source>
        <dbReference type="EMBL" id="ATQ42322.1"/>
    </source>
</evidence>
<dbReference type="NCBIfam" id="TIGR00119">
    <property type="entry name" value="acolac_sm"/>
    <property type="match status" value="1"/>
</dbReference>
<evidence type="ECO:0000256" key="1">
    <source>
        <dbReference type="ARBA" id="ARBA00004974"/>
    </source>
</evidence>
<dbReference type="GO" id="GO:0009097">
    <property type="term" value="P:isoleucine biosynthetic process"/>
    <property type="evidence" value="ECO:0007669"/>
    <property type="project" value="UniProtKB-UniRule"/>
</dbReference>
<comment type="catalytic activity">
    <reaction evidence="7 8">
        <text>2 pyruvate + H(+) = (2S)-2-acetolactate + CO2</text>
        <dbReference type="Rhea" id="RHEA:25249"/>
        <dbReference type="ChEBI" id="CHEBI:15361"/>
        <dbReference type="ChEBI" id="CHEBI:15378"/>
        <dbReference type="ChEBI" id="CHEBI:16526"/>
        <dbReference type="ChEBI" id="CHEBI:58476"/>
        <dbReference type="EC" id="2.2.1.6"/>
    </reaction>
</comment>
<organism evidence="10 11">
    <name type="scientific">Caulobacter mirabilis</name>
    <dbReference type="NCBI Taxonomy" id="69666"/>
    <lineage>
        <taxon>Bacteria</taxon>
        <taxon>Pseudomonadati</taxon>
        <taxon>Pseudomonadota</taxon>
        <taxon>Alphaproteobacteria</taxon>
        <taxon>Caulobacterales</taxon>
        <taxon>Caulobacteraceae</taxon>
        <taxon>Caulobacter</taxon>
    </lineage>
</organism>
<dbReference type="InterPro" id="IPR045865">
    <property type="entry name" value="ACT-like_dom_sf"/>
</dbReference>
<dbReference type="InterPro" id="IPR027271">
    <property type="entry name" value="Acetolactate_synth/TF_NikR_C"/>
</dbReference>
<dbReference type="UniPathway" id="UPA00049">
    <property type="reaction ID" value="UER00059"/>
</dbReference>
<dbReference type="OrthoDB" id="9787365at2"/>
<keyword evidence="11" id="KW-1185">Reference proteome</keyword>
<comment type="subunit">
    <text evidence="4 8">Dimer of large and small chains.</text>
</comment>
<comment type="function">
    <text evidence="8">Catalyzes the conversion of 2 pyruvate molecules into acetolactate in the first common step of the biosynthetic pathway of the branched-amino acids such as leucine, isoleucine, and valine.</text>
</comment>
<dbReference type="InterPro" id="IPR004789">
    <property type="entry name" value="Acetalactate_synth_ssu"/>
</dbReference>
<dbReference type="Gene3D" id="3.30.70.1150">
    <property type="entry name" value="ACT-like. Chain A, domain 2"/>
    <property type="match status" value="1"/>
</dbReference>
<evidence type="ECO:0000256" key="3">
    <source>
        <dbReference type="ARBA" id="ARBA00006341"/>
    </source>
</evidence>
<dbReference type="InterPro" id="IPR039557">
    <property type="entry name" value="AHAS_ACT"/>
</dbReference>
<dbReference type="Pfam" id="PF10369">
    <property type="entry name" value="ALS_ss_C"/>
    <property type="match status" value="1"/>
</dbReference>
<dbReference type="GO" id="GO:0009099">
    <property type="term" value="P:L-valine biosynthetic process"/>
    <property type="evidence" value="ECO:0007669"/>
    <property type="project" value="UniProtKB-UniRule"/>
</dbReference>
<dbReference type="Gene3D" id="3.30.70.260">
    <property type="match status" value="1"/>
</dbReference>
<comment type="pathway">
    <text evidence="1 8">Amino-acid biosynthesis; L-isoleucine biosynthesis; L-isoleucine from 2-oxobutanoate: step 1/4.</text>
</comment>